<comment type="similarity">
    <text evidence="7 8">Belongs to the PINc/VapC protein family.</text>
</comment>
<evidence type="ECO:0000256" key="6">
    <source>
        <dbReference type="ARBA" id="ARBA00022842"/>
    </source>
</evidence>
<dbReference type="InterPro" id="IPR029060">
    <property type="entry name" value="PIN-like_dom_sf"/>
</dbReference>
<keyword evidence="8" id="KW-0800">Toxin</keyword>
<comment type="function">
    <text evidence="8">Toxic component of a toxin-antitoxin (TA) system. An RNase.</text>
</comment>
<gene>
    <name evidence="8" type="primary">vapC</name>
    <name evidence="10" type="ORF">Q5716_11260</name>
</gene>
<evidence type="ECO:0000313" key="11">
    <source>
        <dbReference type="Proteomes" id="UP001241072"/>
    </source>
</evidence>
<feature type="domain" description="PIN" evidence="9">
    <location>
        <begin position="1"/>
        <end position="125"/>
    </location>
</feature>
<comment type="cofactor">
    <cofactor evidence="1 8">
        <name>Mg(2+)</name>
        <dbReference type="ChEBI" id="CHEBI:18420"/>
    </cofactor>
</comment>
<dbReference type="HAMAP" id="MF_00265">
    <property type="entry name" value="VapC_Nob1"/>
    <property type="match status" value="1"/>
</dbReference>
<keyword evidence="11" id="KW-1185">Reference proteome</keyword>
<evidence type="ECO:0000256" key="1">
    <source>
        <dbReference type="ARBA" id="ARBA00001946"/>
    </source>
</evidence>
<keyword evidence="5 8" id="KW-0378">Hydrolase</keyword>
<evidence type="ECO:0000259" key="9">
    <source>
        <dbReference type="Pfam" id="PF01850"/>
    </source>
</evidence>
<dbReference type="EC" id="3.1.-.-" evidence="8"/>
<reference evidence="10 11" key="1">
    <citation type="submission" date="2023-07" db="EMBL/GenBank/DDBJ databases">
        <title>Protaetiibacter sp. nov WY-16 isolated from soil.</title>
        <authorList>
            <person name="Liu B."/>
            <person name="Wan Y."/>
        </authorList>
    </citation>
    <scope>NUCLEOTIDE SEQUENCE [LARGE SCALE GENOMIC DNA]</scope>
    <source>
        <strain evidence="10 11">WY-16</strain>
    </source>
</reference>
<dbReference type="Gene3D" id="3.40.50.1010">
    <property type="entry name" value="5'-nuclease"/>
    <property type="match status" value="1"/>
</dbReference>
<keyword evidence="3 8" id="KW-0540">Nuclease</keyword>
<sequence>MIIDSSAIVAIIRAESDAADFGSAISQARSPRMSAGTLVECAIVVDSAREPVVSGRLDELLAEHRIQIEPVTARQAEIARRAYRDFGRGSGSPANLNFGDCFAYALAKDLREPLLYKGDDFAHTDIRSALD</sequence>
<dbReference type="RefSeq" id="WP_305003235.1">
    <property type="nucleotide sequence ID" value="NZ_JAUQUB010000002.1"/>
</dbReference>
<dbReference type="InterPro" id="IPR050556">
    <property type="entry name" value="Type_II_TA_system_RNase"/>
</dbReference>
<dbReference type="EMBL" id="JAUQUB010000002">
    <property type="protein sequence ID" value="MDO7882803.1"/>
    <property type="molecule type" value="Genomic_DNA"/>
</dbReference>
<keyword evidence="4 8" id="KW-0479">Metal-binding</keyword>
<organism evidence="10 11">
    <name type="scientific">Antiquaquibacter soli</name>
    <dbReference type="NCBI Taxonomy" id="3064523"/>
    <lineage>
        <taxon>Bacteria</taxon>
        <taxon>Bacillati</taxon>
        <taxon>Actinomycetota</taxon>
        <taxon>Actinomycetes</taxon>
        <taxon>Micrococcales</taxon>
        <taxon>Microbacteriaceae</taxon>
        <taxon>Antiquaquibacter</taxon>
    </lineage>
</organism>
<evidence type="ECO:0000256" key="7">
    <source>
        <dbReference type="ARBA" id="ARBA00038093"/>
    </source>
</evidence>
<evidence type="ECO:0000256" key="3">
    <source>
        <dbReference type="ARBA" id="ARBA00022722"/>
    </source>
</evidence>
<proteinExistence type="inferred from homology"/>
<name>A0ABT9BQW2_9MICO</name>
<dbReference type="CDD" id="cd09871">
    <property type="entry name" value="PIN_MtVapC28-VapC30-like"/>
    <property type="match status" value="1"/>
</dbReference>
<protein>
    <recommendedName>
        <fullName evidence="8">Ribonuclease VapC</fullName>
        <shortName evidence="8">RNase VapC</shortName>
        <ecNumber evidence="8">3.1.-.-</ecNumber>
    </recommendedName>
    <alternativeName>
        <fullName evidence="8">Toxin VapC</fullName>
    </alternativeName>
</protein>
<dbReference type="Pfam" id="PF01850">
    <property type="entry name" value="PIN"/>
    <property type="match status" value="1"/>
</dbReference>
<evidence type="ECO:0000256" key="8">
    <source>
        <dbReference type="HAMAP-Rule" id="MF_00265"/>
    </source>
</evidence>
<dbReference type="SUPFAM" id="SSF88723">
    <property type="entry name" value="PIN domain-like"/>
    <property type="match status" value="1"/>
</dbReference>
<feature type="binding site" evidence="8">
    <location>
        <position position="100"/>
    </location>
    <ligand>
        <name>Mg(2+)</name>
        <dbReference type="ChEBI" id="CHEBI:18420"/>
    </ligand>
</feature>
<keyword evidence="6 8" id="KW-0460">Magnesium</keyword>
<evidence type="ECO:0000256" key="5">
    <source>
        <dbReference type="ARBA" id="ARBA00022801"/>
    </source>
</evidence>
<keyword evidence="2 8" id="KW-1277">Toxin-antitoxin system</keyword>
<dbReference type="PANTHER" id="PTHR33653">
    <property type="entry name" value="RIBONUCLEASE VAPC2"/>
    <property type="match status" value="1"/>
</dbReference>
<evidence type="ECO:0000256" key="4">
    <source>
        <dbReference type="ARBA" id="ARBA00022723"/>
    </source>
</evidence>
<dbReference type="Proteomes" id="UP001241072">
    <property type="component" value="Unassembled WGS sequence"/>
</dbReference>
<dbReference type="PANTHER" id="PTHR33653:SF1">
    <property type="entry name" value="RIBONUCLEASE VAPC2"/>
    <property type="match status" value="1"/>
</dbReference>
<evidence type="ECO:0000313" key="10">
    <source>
        <dbReference type="EMBL" id="MDO7882803.1"/>
    </source>
</evidence>
<dbReference type="InterPro" id="IPR022907">
    <property type="entry name" value="VapC_family"/>
</dbReference>
<dbReference type="InterPro" id="IPR002716">
    <property type="entry name" value="PIN_dom"/>
</dbReference>
<comment type="caution">
    <text evidence="10">The sequence shown here is derived from an EMBL/GenBank/DDBJ whole genome shotgun (WGS) entry which is preliminary data.</text>
</comment>
<accession>A0ABT9BQW2</accession>
<feature type="binding site" evidence="8">
    <location>
        <position position="4"/>
    </location>
    <ligand>
        <name>Mg(2+)</name>
        <dbReference type="ChEBI" id="CHEBI:18420"/>
    </ligand>
</feature>
<evidence type="ECO:0000256" key="2">
    <source>
        <dbReference type="ARBA" id="ARBA00022649"/>
    </source>
</evidence>